<dbReference type="PROSITE" id="PS50069">
    <property type="entry name" value="CULLIN_2"/>
    <property type="match status" value="1"/>
</dbReference>
<evidence type="ECO:0000259" key="6">
    <source>
        <dbReference type="PROSITE" id="PS50069"/>
    </source>
</evidence>
<keyword evidence="8" id="KW-1185">Reference proteome</keyword>
<dbReference type="SUPFAM" id="SSF46785">
    <property type="entry name" value="Winged helix' DNA-binding domain"/>
    <property type="match status" value="1"/>
</dbReference>
<sequence length="623" mass="71424">MISEWYECVFNKISAIALPIALADIYKFRKDELIDTKPIKSFSSSCALISSLLTKADDTASIYQQFYETPVINNSRDFYISEKSNYINGSTVLNYMRKVCSTLEVEEHRMKLILEPQSYQKFTFAIENVLIKDEQQFIEFGFPEILDTYVINDIRLAYFLLSRFPDSLLGIQTIFQNKVKETGISELESLPRDKDGSVEPAVFVEKIFEIHERFNNILLNSFSYDPIFIKALDCACRDFINHNSICSSSSAKVSELLTKYTDLLLKKGSKIADESQLESKLDQSITVLKYIEDRDAFQDFYRRNLARRLVNDQSSSFNSEQSMISKLKEICGFDFTNKLTRMFNDMEMNNDLNSKFRDYSNSNRSIDFSAKILNTAAWPLSYSKPSLVLPKNLSTVIDSYTQFYNSRHQGRVLNWLWQYSKLDIKFNMPQKGNKPSPSYVFTVSTSQYAILSLFDSASSDIISFSEISKSTGLSNPSIESSLAIFSKVKLIKVINFSSDGITPVPSDITISALSSFMLNNEFSSKRLKINLNVPMKSETKKESIEALKYIQEDHNMAIQAAIVRVMKTQRSLNHSILVTEVINQLKSRFNPKILDIKKAIDSLLDREFIERDSNKSDIYNYVA</sequence>
<dbReference type="InterPro" id="IPR001373">
    <property type="entry name" value="Cullin_N"/>
</dbReference>
<dbReference type="GO" id="GO:0006511">
    <property type="term" value="P:ubiquitin-dependent protein catabolic process"/>
    <property type="evidence" value="ECO:0007669"/>
    <property type="project" value="InterPro"/>
</dbReference>
<dbReference type="FunFam" id="1.10.10.10:FF:000014">
    <property type="entry name" value="Cullin 1"/>
    <property type="match status" value="1"/>
</dbReference>
<evidence type="ECO:0000256" key="5">
    <source>
        <dbReference type="RuleBase" id="RU003829"/>
    </source>
</evidence>
<dbReference type="InterPro" id="IPR036317">
    <property type="entry name" value="Cullin_homology_sf"/>
</dbReference>
<dbReference type="Pfam" id="PF26557">
    <property type="entry name" value="Cullin_AB"/>
    <property type="match status" value="1"/>
</dbReference>
<dbReference type="Pfam" id="PF10557">
    <property type="entry name" value="Cullin_Nedd8"/>
    <property type="match status" value="1"/>
</dbReference>
<dbReference type="FunFam" id="1.20.1310.10:FF:000002">
    <property type="entry name" value="cullin-3 isoform X1"/>
    <property type="match status" value="1"/>
</dbReference>
<comment type="caution">
    <text evidence="7">The sequence shown here is derived from an EMBL/GenBank/DDBJ whole genome shotgun (WGS) entry which is preliminary data.</text>
</comment>
<evidence type="ECO:0000256" key="3">
    <source>
        <dbReference type="ARBA" id="ARBA00022843"/>
    </source>
</evidence>
<proteinExistence type="inferred from homology"/>
<dbReference type="Gene3D" id="1.20.1310.10">
    <property type="entry name" value="Cullin Repeats"/>
    <property type="match status" value="3"/>
</dbReference>
<evidence type="ECO:0000313" key="7">
    <source>
        <dbReference type="EMBL" id="OMJ18223.1"/>
    </source>
</evidence>
<organism evidence="7 8">
    <name type="scientific">Smittium culicis</name>
    <dbReference type="NCBI Taxonomy" id="133412"/>
    <lineage>
        <taxon>Eukaryota</taxon>
        <taxon>Fungi</taxon>
        <taxon>Fungi incertae sedis</taxon>
        <taxon>Zoopagomycota</taxon>
        <taxon>Kickxellomycotina</taxon>
        <taxon>Harpellomycetes</taxon>
        <taxon>Harpellales</taxon>
        <taxon>Legeriomycetaceae</taxon>
        <taxon>Smittium</taxon>
    </lineage>
</organism>
<dbReference type="InterPro" id="IPR036388">
    <property type="entry name" value="WH-like_DNA-bd_sf"/>
</dbReference>
<evidence type="ECO:0000313" key="8">
    <source>
        <dbReference type="Proteomes" id="UP000187429"/>
    </source>
</evidence>
<dbReference type="SMART" id="SM00884">
    <property type="entry name" value="Cullin_Nedd8"/>
    <property type="match status" value="1"/>
</dbReference>
<dbReference type="OrthoDB" id="27073at2759"/>
<dbReference type="SUPFAM" id="SSF75632">
    <property type="entry name" value="Cullin homology domain"/>
    <property type="match status" value="1"/>
</dbReference>
<dbReference type="InterPro" id="IPR019559">
    <property type="entry name" value="Cullin_neddylation_domain"/>
</dbReference>
<evidence type="ECO:0000256" key="1">
    <source>
        <dbReference type="ARBA" id="ARBA00006019"/>
    </source>
</evidence>
<dbReference type="InterPro" id="IPR059120">
    <property type="entry name" value="Cullin-like_AB"/>
</dbReference>
<dbReference type="Proteomes" id="UP000187429">
    <property type="component" value="Unassembled WGS sequence"/>
</dbReference>
<keyword evidence="3" id="KW-0832">Ubl conjugation</keyword>
<reference evidence="8" key="1">
    <citation type="submission" date="2017-01" db="EMBL/GenBank/DDBJ databases">
        <authorList>
            <person name="Wang Y."/>
            <person name="White M."/>
            <person name="Kvist S."/>
            <person name="Moncalvo J.-M."/>
        </authorList>
    </citation>
    <scope>NUCLEOTIDE SEQUENCE [LARGE SCALE GENOMIC DNA]</scope>
    <source>
        <strain evidence="8">ID-206-W2</strain>
    </source>
</reference>
<keyword evidence="2" id="KW-1017">Isopeptide bond</keyword>
<feature type="domain" description="Cullin family profile" evidence="6">
    <location>
        <begin position="252"/>
        <end position="486"/>
    </location>
</feature>
<dbReference type="Pfam" id="PF00888">
    <property type="entry name" value="Cullin"/>
    <property type="match status" value="1"/>
</dbReference>
<dbReference type="EMBL" id="LSSM01003343">
    <property type="protein sequence ID" value="OMJ18223.1"/>
    <property type="molecule type" value="Genomic_DNA"/>
</dbReference>
<dbReference type="InterPro" id="IPR016158">
    <property type="entry name" value="Cullin_homology"/>
</dbReference>
<dbReference type="InterPro" id="IPR016159">
    <property type="entry name" value="Cullin_repeat-like_dom_sf"/>
</dbReference>
<protein>
    <submittedName>
        <fullName evidence="7">Cullin-1</fullName>
    </submittedName>
</protein>
<dbReference type="Gene3D" id="1.10.10.10">
    <property type="entry name" value="Winged helix-like DNA-binding domain superfamily/Winged helix DNA-binding domain"/>
    <property type="match status" value="1"/>
</dbReference>
<evidence type="ECO:0000256" key="2">
    <source>
        <dbReference type="ARBA" id="ARBA00022499"/>
    </source>
</evidence>
<dbReference type="InterPro" id="IPR036390">
    <property type="entry name" value="WH_DNA-bd_sf"/>
</dbReference>
<name>A0A1R1XU83_9FUNG</name>
<dbReference type="GO" id="GO:0031625">
    <property type="term" value="F:ubiquitin protein ligase binding"/>
    <property type="evidence" value="ECO:0007669"/>
    <property type="project" value="InterPro"/>
</dbReference>
<evidence type="ECO:0000256" key="4">
    <source>
        <dbReference type="PROSITE-ProRule" id="PRU00330"/>
    </source>
</evidence>
<gene>
    <name evidence="7" type="ORF">AYI69_g7114</name>
</gene>
<comment type="similarity">
    <text evidence="1 4 5">Belongs to the cullin family.</text>
</comment>
<dbReference type="AlphaFoldDB" id="A0A1R1XU83"/>
<dbReference type="SUPFAM" id="SSF74788">
    <property type="entry name" value="Cullin repeat-like"/>
    <property type="match status" value="1"/>
</dbReference>
<accession>A0A1R1XU83</accession>
<dbReference type="SMART" id="SM00182">
    <property type="entry name" value="CULLIN"/>
    <property type="match status" value="1"/>
</dbReference>
<dbReference type="Gene3D" id="3.30.230.130">
    <property type="entry name" value="Cullin, Chain C, Domain 2"/>
    <property type="match status" value="1"/>
</dbReference>
<dbReference type="InterPro" id="IPR045093">
    <property type="entry name" value="Cullin"/>
</dbReference>
<dbReference type="PANTHER" id="PTHR11932">
    <property type="entry name" value="CULLIN"/>
    <property type="match status" value="1"/>
</dbReference>